<dbReference type="InterPro" id="IPR008983">
    <property type="entry name" value="Tumour_necrosis_fac-like_dom"/>
</dbReference>
<evidence type="ECO:0000256" key="1">
    <source>
        <dbReference type="SAM" id="MobiDB-lite"/>
    </source>
</evidence>
<gene>
    <name evidence="2" type="ordered locus">Swol_1993</name>
</gene>
<dbReference type="Proteomes" id="UP000001968">
    <property type="component" value="Chromosome"/>
</dbReference>
<dbReference type="Gene3D" id="2.60.120.40">
    <property type="match status" value="1"/>
</dbReference>
<dbReference type="RefSeq" id="WP_011641380.1">
    <property type="nucleotide sequence ID" value="NC_008346.1"/>
</dbReference>
<dbReference type="EMBL" id="CP000448">
    <property type="protein sequence ID" value="ABI69288.1"/>
    <property type="molecule type" value="Genomic_DNA"/>
</dbReference>
<dbReference type="OrthoDB" id="2851073at2"/>
<evidence type="ECO:0000313" key="3">
    <source>
        <dbReference type="Proteomes" id="UP000001968"/>
    </source>
</evidence>
<evidence type="ECO:0000313" key="2">
    <source>
        <dbReference type="EMBL" id="ABI69288.1"/>
    </source>
</evidence>
<accession>Q0AVG6</accession>
<dbReference type="KEGG" id="swo:Swol_1993"/>
<sequence length="183" mass="19659">MDINNGLLAPPNVRYRQVRTGPKSPRGPKTTAGARTIKKGRSENLPVLQDLPSESVASWGYVFQLNTQNVAVGSNITFSNNGPLNGINHTPGTAGIRVTLDGTYNITFSVYTTQNNPQHWGVVVNGVVKSDFNSAGQSLTASTTLTLSALDNVTIRNINTIPDPATLRIGNFTTAYVLLYKVD</sequence>
<evidence type="ECO:0008006" key="4">
    <source>
        <dbReference type="Google" id="ProtNLM"/>
    </source>
</evidence>
<dbReference type="eggNOG" id="ENOG5033NX2">
    <property type="taxonomic scope" value="Bacteria"/>
</dbReference>
<dbReference type="AlphaFoldDB" id="Q0AVG6"/>
<protein>
    <recommendedName>
        <fullName evidence="4">BclA C-terminal domain-containing protein</fullName>
    </recommendedName>
</protein>
<name>Q0AVG6_SYNWW</name>
<organism evidence="2 3">
    <name type="scientific">Syntrophomonas wolfei subsp. wolfei (strain DSM 2245B / Goettingen)</name>
    <dbReference type="NCBI Taxonomy" id="335541"/>
    <lineage>
        <taxon>Bacteria</taxon>
        <taxon>Bacillati</taxon>
        <taxon>Bacillota</taxon>
        <taxon>Clostridia</taxon>
        <taxon>Eubacteriales</taxon>
        <taxon>Syntrophomonadaceae</taxon>
        <taxon>Syntrophomonas</taxon>
    </lineage>
</organism>
<dbReference type="HOGENOM" id="CLU_1474478_0_0_9"/>
<feature type="region of interest" description="Disordered" evidence="1">
    <location>
        <begin position="17"/>
        <end position="37"/>
    </location>
</feature>
<proteinExistence type="predicted"/>
<dbReference type="STRING" id="335541.Swol_1993"/>
<keyword evidence="3" id="KW-1185">Reference proteome</keyword>
<reference evidence="3" key="1">
    <citation type="journal article" date="2010" name="Environ. Microbiol.">
        <title>The genome of Syntrophomonas wolfei: new insights into syntrophic metabolism and biohydrogen production.</title>
        <authorList>
            <person name="Sieber J.R."/>
            <person name="Sims D.R."/>
            <person name="Han C."/>
            <person name="Kim E."/>
            <person name="Lykidis A."/>
            <person name="Lapidus A.L."/>
            <person name="McDonnald E."/>
            <person name="Rohlin L."/>
            <person name="Culley D.E."/>
            <person name="Gunsalus R."/>
            <person name="McInerney M.J."/>
        </authorList>
    </citation>
    <scope>NUCLEOTIDE SEQUENCE [LARGE SCALE GENOMIC DNA]</scope>
    <source>
        <strain evidence="3">DSM 2245B / Goettingen</strain>
    </source>
</reference>